<dbReference type="EMBL" id="FNBM01000007">
    <property type="protein sequence ID" value="SDG12506.1"/>
    <property type="molecule type" value="Genomic_DNA"/>
</dbReference>
<dbReference type="Gene3D" id="1.10.260.40">
    <property type="entry name" value="lambda repressor-like DNA-binding domains"/>
    <property type="match status" value="1"/>
</dbReference>
<dbReference type="InterPro" id="IPR010982">
    <property type="entry name" value="Lambda_DNA-bd_dom_sf"/>
</dbReference>
<dbReference type="RefSeq" id="WP_092369823.1">
    <property type="nucleotide sequence ID" value="NZ_FNBM01000007.1"/>
</dbReference>
<sequence length="100" mass="11366">MNPFVDIPLFHMSREHCIQARARLNWSIYQLAEQSGVSPLAIEQYESGFRKLKPISLQAIAYACEAKGMMFIPGHKVMFGDNVRGACPDPRLSPDYHEIE</sequence>
<dbReference type="InterPro" id="IPR001387">
    <property type="entry name" value="Cro/C1-type_HTH"/>
</dbReference>
<dbReference type="Proteomes" id="UP000243378">
    <property type="component" value="Unassembled WGS sequence"/>
</dbReference>
<dbReference type="CDD" id="cd00093">
    <property type="entry name" value="HTH_XRE"/>
    <property type="match status" value="1"/>
</dbReference>
<name>A0A1G7RP11_9GAMM</name>
<organism evidence="2 3">
    <name type="scientific">Phytopseudomonas seleniipraecipitans</name>
    <dbReference type="NCBI Taxonomy" id="640205"/>
    <lineage>
        <taxon>Bacteria</taxon>
        <taxon>Pseudomonadati</taxon>
        <taxon>Pseudomonadota</taxon>
        <taxon>Gammaproteobacteria</taxon>
        <taxon>Pseudomonadales</taxon>
        <taxon>Pseudomonadaceae</taxon>
        <taxon>Phytopseudomonas</taxon>
    </lineage>
</organism>
<dbReference type="STRING" id="640205.SAMN05216381_3214"/>
<dbReference type="OrthoDB" id="7003088at2"/>
<feature type="domain" description="HTH cro/C1-type" evidence="1">
    <location>
        <begin position="19"/>
        <end position="61"/>
    </location>
</feature>
<accession>A0A1G7RP11</accession>
<dbReference type="SUPFAM" id="SSF47413">
    <property type="entry name" value="lambda repressor-like DNA-binding domains"/>
    <property type="match status" value="1"/>
</dbReference>
<evidence type="ECO:0000313" key="2">
    <source>
        <dbReference type="EMBL" id="SDG12506.1"/>
    </source>
</evidence>
<gene>
    <name evidence="2" type="ORF">SAMN05216381_3214</name>
</gene>
<evidence type="ECO:0000313" key="3">
    <source>
        <dbReference type="Proteomes" id="UP000243378"/>
    </source>
</evidence>
<reference evidence="2 3" key="1">
    <citation type="submission" date="2016-10" db="EMBL/GenBank/DDBJ databases">
        <authorList>
            <person name="de Groot N.N."/>
        </authorList>
    </citation>
    <scope>NUCLEOTIDE SEQUENCE [LARGE SCALE GENOMIC DNA]</scope>
    <source>
        <strain evidence="2 3">LMG 25475</strain>
    </source>
</reference>
<dbReference type="AlphaFoldDB" id="A0A1G7RP11"/>
<proteinExistence type="predicted"/>
<dbReference type="Pfam" id="PF01381">
    <property type="entry name" value="HTH_3"/>
    <property type="match status" value="1"/>
</dbReference>
<evidence type="ECO:0000259" key="1">
    <source>
        <dbReference type="PROSITE" id="PS50943"/>
    </source>
</evidence>
<protein>
    <submittedName>
        <fullName evidence="2">Helix-turn-helix</fullName>
    </submittedName>
</protein>
<dbReference type="SMART" id="SM00530">
    <property type="entry name" value="HTH_XRE"/>
    <property type="match status" value="1"/>
</dbReference>
<dbReference type="GO" id="GO:0003677">
    <property type="term" value="F:DNA binding"/>
    <property type="evidence" value="ECO:0007669"/>
    <property type="project" value="InterPro"/>
</dbReference>
<dbReference type="PROSITE" id="PS50943">
    <property type="entry name" value="HTH_CROC1"/>
    <property type="match status" value="1"/>
</dbReference>